<feature type="compositionally biased region" description="Basic residues" evidence="1">
    <location>
        <begin position="40"/>
        <end position="62"/>
    </location>
</feature>
<protein>
    <submittedName>
        <fullName evidence="2">Uncharacterized protein</fullName>
    </submittedName>
</protein>
<dbReference type="PANTHER" id="PTHR33246">
    <property type="entry name" value="CCHC-TYPE DOMAIN-CONTAINING PROTEIN"/>
    <property type="match status" value="1"/>
</dbReference>
<accession>A0A5B0RUS0</accession>
<gene>
    <name evidence="2" type="ORF">PGTUg99_031539</name>
</gene>
<dbReference type="EMBL" id="VDEP01000138">
    <property type="protein sequence ID" value="KAA1129148.1"/>
    <property type="molecule type" value="Genomic_DNA"/>
</dbReference>
<feature type="compositionally biased region" description="Low complexity" evidence="1">
    <location>
        <begin position="63"/>
        <end position="77"/>
    </location>
</feature>
<dbReference type="Proteomes" id="UP000325313">
    <property type="component" value="Unassembled WGS sequence"/>
</dbReference>
<feature type="region of interest" description="Disordered" evidence="1">
    <location>
        <begin position="1"/>
        <end position="93"/>
    </location>
</feature>
<reference evidence="2 3" key="1">
    <citation type="submission" date="2019-05" db="EMBL/GenBank/DDBJ databases">
        <title>Emergence of the Ug99 lineage of the wheat stem rust pathogen through somatic hybridization.</title>
        <authorList>
            <person name="Li F."/>
            <person name="Upadhyaya N.M."/>
            <person name="Sperschneider J."/>
            <person name="Matny O."/>
            <person name="Nguyen-Phuc H."/>
            <person name="Mago R."/>
            <person name="Raley C."/>
            <person name="Miller M.E."/>
            <person name="Silverstein K.A.T."/>
            <person name="Henningsen E."/>
            <person name="Hirsch C.D."/>
            <person name="Visser B."/>
            <person name="Pretorius Z.A."/>
            <person name="Steffenson B.J."/>
            <person name="Schwessinger B."/>
            <person name="Dodds P.N."/>
            <person name="Figueroa M."/>
        </authorList>
    </citation>
    <scope>NUCLEOTIDE SEQUENCE [LARGE SCALE GENOMIC DNA]</scope>
    <source>
        <strain evidence="2 3">Ug99</strain>
    </source>
</reference>
<dbReference type="AlphaFoldDB" id="A0A5B0RUS0"/>
<evidence type="ECO:0000256" key="1">
    <source>
        <dbReference type="SAM" id="MobiDB-lite"/>
    </source>
</evidence>
<organism evidence="2 3">
    <name type="scientific">Puccinia graminis f. sp. tritici</name>
    <dbReference type="NCBI Taxonomy" id="56615"/>
    <lineage>
        <taxon>Eukaryota</taxon>
        <taxon>Fungi</taxon>
        <taxon>Dikarya</taxon>
        <taxon>Basidiomycota</taxon>
        <taxon>Pucciniomycotina</taxon>
        <taxon>Pucciniomycetes</taxon>
        <taxon>Pucciniales</taxon>
        <taxon>Pucciniaceae</taxon>
        <taxon>Puccinia</taxon>
    </lineage>
</organism>
<proteinExistence type="predicted"/>
<evidence type="ECO:0000313" key="2">
    <source>
        <dbReference type="EMBL" id="KAA1129148.1"/>
    </source>
</evidence>
<name>A0A5B0RUS0_PUCGR</name>
<evidence type="ECO:0000313" key="3">
    <source>
        <dbReference type="Proteomes" id="UP000325313"/>
    </source>
</evidence>
<dbReference type="PANTHER" id="PTHR33246:SF51">
    <property type="entry name" value="MYB_SANT-LIKE DOMAIN-CONTAINING PROTEIN"/>
    <property type="match status" value="1"/>
</dbReference>
<comment type="caution">
    <text evidence="2">The sequence shown here is derived from an EMBL/GenBank/DDBJ whole genome shotgun (WGS) entry which is preliminary data.</text>
</comment>
<sequence>MRQPQDPSASPDARGKKKTRSWRTQKEMAIYRAEQEQMKKLKAQQKRKGKQAKPPGRVRHSAHASQAGSQTTTTGSTLVTSQPSVPDANPPFNTNDYENVCGYLEDEANYTRLYGDGSTTTVGTTKVTKAAAYDMFAIFVNDNSNHRLRLTGSQLHKYVMSKSKIDKWRRALITRLFASYVF</sequence>